<reference evidence="10" key="1">
    <citation type="submission" date="2011-11" db="EMBL/GenBank/DDBJ databases">
        <title>Complete sequence of Desulfosporosinus orientis DSM 765.</title>
        <authorList>
            <person name="Lucas S."/>
            <person name="Han J."/>
            <person name="Lapidus A."/>
            <person name="Cheng J.-F."/>
            <person name="Goodwin L."/>
            <person name="Pitluck S."/>
            <person name="Peters L."/>
            <person name="Ovchinnikova G."/>
            <person name="Teshima H."/>
            <person name="Detter J.C."/>
            <person name="Han C."/>
            <person name="Tapia R."/>
            <person name="Land M."/>
            <person name="Hauser L."/>
            <person name="Kyrpides N."/>
            <person name="Ivanova N."/>
            <person name="Pagani I."/>
            <person name="Pester M."/>
            <person name="Spring S."/>
            <person name="Ollivier B."/>
            <person name="Rattei T."/>
            <person name="Klenk H.-P."/>
            <person name="Wagner M."/>
            <person name="Loy A."/>
            <person name="Woyke T."/>
        </authorList>
    </citation>
    <scope>NUCLEOTIDE SEQUENCE [LARGE SCALE GENOMIC DNA]</scope>
    <source>
        <strain evidence="10">ATCC 19365 / DSM 765 / NCIMB 8382 / VKM B-1628</strain>
    </source>
</reference>
<evidence type="ECO:0000256" key="1">
    <source>
        <dbReference type="ARBA" id="ARBA00005086"/>
    </source>
</evidence>
<sequence>MINIGVIGAGAMGSGIAQVAAEAGYGVLIFDVDPNASEKALGKLQKNWQKAVDKEKINPEEMQKRVALVRVASDLADLKDFDLVIEAVAENQEVKKSVFSRLDEVCTEKTIFASNTSSLSITEIGSFTNRPDKVAGMHFFNPVPVMKLIEIIKGLATSEETIDALKVVAAKMKKVGVVANDTPGFIVNRLLVPLCNEAIKMLEAGVASLEDIDTAMKLGANWPMGPFELSDLVGLDVHIGATAGLERELNDSHYACARLARQMYRANRLGRKTGKGFYDYNK</sequence>
<evidence type="ECO:0000259" key="8">
    <source>
        <dbReference type="Pfam" id="PF02737"/>
    </source>
</evidence>
<feature type="domain" description="3-hydroxyacyl-CoA dehydrogenase C-terminal" evidence="7">
    <location>
        <begin position="184"/>
        <end position="280"/>
    </location>
</feature>
<organism evidence="9 10">
    <name type="scientific">Desulfosporosinus orientis (strain ATCC 19365 / DSM 765 / NCIMB 8382 / VKM B-1628 / Singapore I)</name>
    <name type="common">Desulfotomaculum orientis</name>
    <dbReference type="NCBI Taxonomy" id="768706"/>
    <lineage>
        <taxon>Bacteria</taxon>
        <taxon>Bacillati</taxon>
        <taxon>Bacillota</taxon>
        <taxon>Clostridia</taxon>
        <taxon>Eubacteriales</taxon>
        <taxon>Desulfitobacteriaceae</taxon>
        <taxon>Desulfosporosinus</taxon>
    </lineage>
</organism>
<feature type="binding site" evidence="6">
    <location>
        <position position="272"/>
    </location>
    <ligand>
        <name>NAD(+)</name>
        <dbReference type="ChEBI" id="CHEBI:57540"/>
    </ligand>
</feature>
<evidence type="ECO:0000313" key="10">
    <source>
        <dbReference type="Proteomes" id="UP000006346"/>
    </source>
</evidence>
<proteinExistence type="inferred from homology"/>
<dbReference type="GO" id="GO:0016616">
    <property type="term" value="F:oxidoreductase activity, acting on the CH-OH group of donors, NAD or NADP as acceptor"/>
    <property type="evidence" value="ECO:0007669"/>
    <property type="project" value="InterPro"/>
</dbReference>
<feature type="domain" description="3-hydroxyacyl-CoA dehydrogenase NAD binding" evidence="8">
    <location>
        <begin position="3"/>
        <end position="182"/>
    </location>
</feature>
<dbReference type="InterPro" id="IPR008927">
    <property type="entry name" value="6-PGluconate_DH-like_C_sf"/>
</dbReference>
<feature type="binding site" evidence="6">
    <location>
        <position position="95"/>
    </location>
    <ligand>
        <name>NAD(+)</name>
        <dbReference type="ChEBI" id="CHEBI:57540"/>
    </ligand>
</feature>
<dbReference type="InterPro" id="IPR036291">
    <property type="entry name" value="NAD(P)-bd_dom_sf"/>
</dbReference>
<dbReference type="SUPFAM" id="SSF51735">
    <property type="entry name" value="NAD(P)-binding Rossmann-fold domains"/>
    <property type="match status" value="1"/>
</dbReference>
<feature type="binding site" evidence="6">
    <location>
        <begin position="8"/>
        <end position="13"/>
    </location>
    <ligand>
        <name>NAD(+)</name>
        <dbReference type="ChEBI" id="CHEBI:57540"/>
    </ligand>
</feature>
<dbReference type="FunFam" id="3.40.50.720:FF:000009">
    <property type="entry name" value="Fatty oxidation complex, alpha subunit"/>
    <property type="match status" value="1"/>
</dbReference>
<dbReference type="RefSeq" id="WP_014185391.1">
    <property type="nucleotide sequence ID" value="NC_016584.1"/>
</dbReference>
<protein>
    <recommendedName>
        <fullName evidence="4">3-hydroxybutyryl-CoA dehydrogenase</fullName>
    </recommendedName>
</protein>
<dbReference type="OrthoDB" id="9815331at2"/>
<dbReference type="Pfam" id="PF00725">
    <property type="entry name" value="3HCDH"/>
    <property type="match status" value="1"/>
</dbReference>
<dbReference type="eggNOG" id="COG1250">
    <property type="taxonomic scope" value="Bacteria"/>
</dbReference>
<dbReference type="PANTHER" id="PTHR48075:SF5">
    <property type="entry name" value="3-HYDROXYBUTYRYL-COA DEHYDROGENASE"/>
    <property type="match status" value="1"/>
</dbReference>
<evidence type="ECO:0000256" key="4">
    <source>
        <dbReference type="ARBA" id="ARBA00067747"/>
    </source>
</evidence>
<feature type="binding site" evidence="6">
    <location>
        <position position="117"/>
    </location>
    <ligand>
        <name>NAD(+)</name>
        <dbReference type="ChEBI" id="CHEBI:57540"/>
    </ligand>
</feature>
<accession>G7WID5</accession>
<keyword evidence="3" id="KW-0560">Oxidoreductase</keyword>
<reference evidence="9 10" key="2">
    <citation type="journal article" date="2012" name="J. Bacteriol.">
        <title>Complete genome sequences of Desulfosporosinus orientis DSM765T, Desulfosporosinus youngiae DSM17734T, Desulfosporosinus meridiei DSM13257T, and Desulfosporosinus acidiphilus DSM22704T.</title>
        <authorList>
            <person name="Pester M."/>
            <person name="Brambilla E."/>
            <person name="Alazard D."/>
            <person name="Rattei T."/>
            <person name="Weinmaier T."/>
            <person name="Han J."/>
            <person name="Lucas S."/>
            <person name="Lapidus A."/>
            <person name="Cheng J.F."/>
            <person name="Goodwin L."/>
            <person name="Pitluck S."/>
            <person name="Peters L."/>
            <person name="Ovchinnikova G."/>
            <person name="Teshima H."/>
            <person name="Detter J.C."/>
            <person name="Han C.S."/>
            <person name="Tapia R."/>
            <person name="Land M.L."/>
            <person name="Hauser L."/>
            <person name="Kyrpides N.C."/>
            <person name="Ivanova N.N."/>
            <person name="Pagani I."/>
            <person name="Huntmann M."/>
            <person name="Wei C.L."/>
            <person name="Davenport K.W."/>
            <person name="Daligault H."/>
            <person name="Chain P.S."/>
            <person name="Chen A."/>
            <person name="Mavromatis K."/>
            <person name="Markowitz V."/>
            <person name="Szeto E."/>
            <person name="Mikhailova N."/>
            <person name="Pati A."/>
            <person name="Wagner M."/>
            <person name="Woyke T."/>
            <person name="Ollivier B."/>
            <person name="Klenk H.P."/>
            <person name="Spring S."/>
            <person name="Loy A."/>
        </authorList>
    </citation>
    <scope>NUCLEOTIDE SEQUENCE [LARGE SCALE GENOMIC DNA]</scope>
    <source>
        <strain evidence="10">ATCC 19365 / DSM 765 / NCIMB 8382 / VKM B-1628</strain>
    </source>
</reference>
<evidence type="ECO:0000256" key="2">
    <source>
        <dbReference type="ARBA" id="ARBA00009463"/>
    </source>
</evidence>
<dbReference type="HOGENOM" id="CLU_009834_2_0_9"/>
<evidence type="ECO:0000256" key="3">
    <source>
        <dbReference type="ARBA" id="ARBA00023002"/>
    </source>
</evidence>
<dbReference type="SUPFAM" id="SSF48179">
    <property type="entry name" value="6-phosphogluconate dehydrogenase C-terminal domain-like"/>
    <property type="match status" value="1"/>
</dbReference>
<feature type="binding site" evidence="6">
    <location>
        <position position="90"/>
    </location>
    <ligand>
        <name>NAD(+)</name>
        <dbReference type="ChEBI" id="CHEBI:57540"/>
    </ligand>
</feature>
<feature type="binding site" evidence="6">
    <location>
        <position position="141"/>
    </location>
    <ligand>
        <name>NAD(+)</name>
        <dbReference type="ChEBI" id="CHEBI:57540"/>
    </ligand>
</feature>
<evidence type="ECO:0000256" key="6">
    <source>
        <dbReference type="PIRSR" id="PIRSR000105-2"/>
    </source>
</evidence>
<dbReference type="GO" id="GO:0070403">
    <property type="term" value="F:NAD+ binding"/>
    <property type="evidence" value="ECO:0007669"/>
    <property type="project" value="InterPro"/>
</dbReference>
<name>G7WID5_DESOD</name>
<dbReference type="InterPro" id="IPR013328">
    <property type="entry name" value="6PGD_dom2"/>
</dbReference>
<dbReference type="PIRSF" id="PIRSF000105">
    <property type="entry name" value="HCDH"/>
    <property type="match status" value="1"/>
</dbReference>
<dbReference type="EMBL" id="CP003108">
    <property type="protein sequence ID" value="AET68583.1"/>
    <property type="molecule type" value="Genomic_DNA"/>
</dbReference>
<dbReference type="PATRIC" id="fig|768706.3.peg.3080"/>
<dbReference type="Proteomes" id="UP000006346">
    <property type="component" value="Chromosome"/>
</dbReference>
<dbReference type="InterPro" id="IPR022694">
    <property type="entry name" value="3-OHacyl-CoA_DH"/>
</dbReference>
<feature type="binding site" evidence="6">
    <location>
        <position position="31"/>
    </location>
    <ligand>
        <name>NAD(+)</name>
        <dbReference type="ChEBI" id="CHEBI:57540"/>
    </ligand>
</feature>
<dbReference type="PANTHER" id="PTHR48075">
    <property type="entry name" value="3-HYDROXYACYL-COA DEHYDROGENASE FAMILY PROTEIN"/>
    <property type="match status" value="1"/>
</dbReference>
<evidence type="ECO:0000256" key="5">
    <source>
        <dbReference type="PIRSR" id="PIRSR000105-1"/>
    </source>
</evidence>
<dbReference type="Pfam" id="PF02737">
    <property type="entry name" value="3HCDH_N"/>
    <property type="match status" value="1"/>
</dbReference>
<dbReference type="Gene3D" id="3.40.50.720">
    <property type="entry name" value="NAD(P)-binding Rossmann-like Domain"/>
    <property type="match status" value="1"/>
</dbReference>
<keyword evidence="6" id="KW-0520">NAD</keyword>
<gene>
    <name evidence="9" type="ordered locus">Desor_3063</name>
</gene>
<dbReference type="KEGG" id="dor:Desor_3063"/>
<evidence type="ECO:0000259" key="7">
    <source>
        <dbReference type="Pfam" id="PF00725"/>
    </source>
</evidence>
<evidence type="ECO:0000313" key="9">
    <source>
        <dbReference type="EMBL" id="AET68583.1"/>
    </source>
</evidence>
<comment type="pathway">
    <text evidence="1">Lipid metabolism; butanoate metabolism.</text>
</comment>
<dbReference type="AlphaFoldDB" id="G7WID5"/>
<dbReference type="InterPro" id="IPR006176">
    <property type="entry name" value="3-OHacyl-CoA_DH_NAD-bd"/>
</dbReference>
<keyword evidence="10" id="KW-1185">Reference proteome</keyword>
<dbReference type="InterPro" id="IPR006108">
    <property type="entry name" value="3HC_DH_C"/>
</dbReference>
<dbReference type="STRING" id="768706.Desor_3063"/>
<dbReference type="Gene3D" id="1.10.1040.10">
    <property type="entry name" value="N-(1-d-carboxylethyl)-l-norvaline Dehydrogenase, domain 2"/>
    <property type="match status" value="1"/>
</dbReference>
<dbReference type="GO" id="GO:0006631">
    <property type="term" value="P:fatty acid metabolic process"/>
    <property type="evidence" value="ECO:0007669"/>
    <property type="project" value="InterPro"/>
</dbReference>
<feature type="site" description="Important for catalytic activity" evidence="5">
    <location>
        <position position="138"/>
    </location>
</feature>
<comment type="similarity">
    <text evidence="2">Belongs to the 3-hydroxyacyl-CoA dehydrogenase family.</text>
</comment>